<name>A0ACD4UHH6_9CAUD</name>
<dbReference type="EMBL" id="OR159674">
    <property type="protein sequence ID" value="WKW87066.1"/>
    <property type="molecule type" value="Genomic_DNA"/>
</dbReference>
<accession>A0ACD4UHH6</accession>
<proteinExistence type="predicted"/>
<reference evidence="1" key="1">
    <citation type="submission" date="2023-06" db="EMBL/GenBank/DDBJ databases">
        <authorList>
            <person name="Byrum C.A."/>
            <person name="Fullante V.A."/>
            <person name="Ghosh G."/>
            <person name="Ivey A.L."/>
            <person name="Joby C.P."/>
            <person name="Johnson E."/>
            <person name="Kamil H.A."/>
            <person name="Martinez L."/>
            <person name="Tutelo G.A."/>
            <person name="Wilson D."/>
            <person name="Ziegler A.J."/>
            <person name="Garlena R.A."/>
            <person name="Russell D.A."/>
            <person name="Jacobs-Sera D."/>
            <person name="Hatfull G.F."/>
        </authorList>
    </citation>
    <scope>NUCLEOTIDE SEQUENCE</scope>
</reference>
<evidence type="ECO:0000313" key="1">
    <source>
        <dbReference type="EMBL" id="WKW87066.1"/>
    </source>
</evidence>
<dbReference type="Proteomes" id="UP001654554">
    <property type="component" value="Segment"/>
</dbReference>
<gene>
    <name evidence="1" type="primary">29</name>
    <name evidence="1" type="ORF">SEA_NICOLE72_29</name>
</gene>
<evidence type="ECO:0000313" key="2">
    <source>
        <dbReference type="Proteomes" id="UP001654554"/>
    </source>
</evidence>
<protein>
    <submittedName>
        <fullName evidence="1">Tail assembly chaperone</fullName>
    </submittedName>
</protein>
<keyword evidence="2" id="KW-1185">Reference proteome</keyword>
<sequence length="148" mass="16340">MADNETPPVQPARRVVTTKRKAPTDRQAKATPAKAAKPAPIIDIEDEEVPIPVRLIGKDYEAHRPKAMLAIRLGERVQNVDLEDTEEAIAAITSFLRLVFDTQTSEAIMARLEDPDDRLDVHHLLTFVDRMTEAVTGRPPTSPPASAN</sequence>
<organism evidence="1 2">
    <name type="scientific">Microbacterium phage Nicole72</name>
    <dbReference type="NCBI Taxonomy" id="3062838"/>
    <lineage>
        <taxon>Viruses</taxon>
        <taxon>Duplodnaviria</taxon>
        <taxon>Heunggongvirae</taxon>
        <taxon>Uroviricota</taxon>
        <taxon>Caudoviricetes</taxon>
        <taxon>Hodgkinviridae</taxon>
        <taxon>Meganvirus</taxon>
        <taxon>Meganvirus nichole72</taxon>
    </lineage>
</organism>